<accession>A0ABN6DUP7</accession>
<feature type="domain" description="Mce/MlaD" evidence="2">
    <location>
        <begin position="50"/>
        <end position="123"/>
    </location>
</feature>
<reference evidence="3 4" key="1">
    <citation type="journal article" date="2016" name="C (Basel)">
        <title>Selective Growth of and Electricity Production by Marine Exoelectrogenic Bacteria in Self-Aggregated Hydrogel of Microbially Reduced Graphene Oxide.</title>
        <authorList>
            <person name="Yoshida N."/>
            <person name="Goto Y."/>
            <person name="Miyata Y."/>
        </authorList>
    </citation>
    <scope>NUCLEOTIDE SEQUENCE [LARGE SCALE GENOMIC DNA]</scope>
    <source>
        <strain evidence="3 4">NIT-T3</strain>
    </source>
</reference>
<dbReference type="EMBL" id="AP024355">
    <property type="protein sequence ID" value="BCR03843.1"/>
    <property type="molecule type" value="Genomic_DNA"/>
</dbReference>
<dbReference type="RefSeq" id="WP_221251284.1">
    <property type="nucleotide sequence ID" value="NZ_AP024355.1"/>
</dbReference>
<evidence type="ECO:0000259" key="2">
    <source>
        <dbReference type="Pfam" id="PF02470"/>
    </source>
</evidence>
<name>A0ABN6DUP7_9BACT</name>
<proteinExistence type="predicted"/>
<gene>
    <name evidence="3" type="ORF">DESUT3_09120</name>
</gene>
<dbReference type="PANTHER" id="PTHR33371:SF4">
    <property type="entry name" value="INTERMEMBRANE PHOSPHOLIPID TRANSPORT SYSTEM BINDING PROTEIN MLAD"/>
    <property type="match status" value="1"/>
</dbReference>
<dbReference type="InterPro" id="IPR003399">
    <property type="entry name" value="Mce/MlaD"/>
</dbReference>
<organism evidence="3 4">
    <name type="scientific">Desulfuromonas versatilis</name>
    <dbReference type="NCBI Taxonomy" id="2802975"/>
    <lineage>
        <taxon>Bacteria</taxon>
        <taxon>Pseudomonadati</taxon>
        <taxon>Thermodesulfobacteriota</taxon>
        <taxon>Desulfuromonadia</taxon>
        <taxon>Desulfuromonadales</taxon>
        <taxon>Desulfuromonadaceae</taxon>
        <taxon>Desulfuromonas</taxon>
    </lineage>
</organism>
<keyword evidence="1" id="KW-0812">Transmembrane</keyword>
<keyword evidence="4" id="KW-1185">Reference proteome</keyword>
<protein>
    <recommendedName>
        <fullName evidence="2">Mce/MlaD domain-containing protein</fullName>
    </recommendedName>
</protein>
<dbReference type="Proteomes" id="UP001319827">
    <property type="component" value="Chromosome"/>
</dbReference>
<dbReference type="InterPro" id="IPR052336">
    <property type="entry name" value="MlaD_Phospholipid_Transporter"/>
</dbReference>
<reference evidence="3 4" key="2">
    <citation type="journal article" date="2021" name="Int. J. Syst. Evol. Microbiol.">
        <title>Isolation and Polyphasic Characterization of Desulfuromonas versatilis sp. Nov., an Electrogenic Bacteria Capable of Versatile Metabolism Isolated from a Graphene Oxide-Reducing Enrichment Culture.</title>
        <authorList>
            <person name="Xie L."/>
            <person name="Yoshida N."/>
            <person name="Ishii S."/>
            <person name="Meng L."/>
        </authorList>
    </citation>
    <scope>NUCLEOTIDE SEQUENCE [LARGE SCALE GENOMIC DNA]</scope>
    <source>
        <strain evidence="3 4">NIT-T3</strain>
    </source>
</reference>
<keyword evidence="1" id="KW-1133">Transmembrane helix</keyword>
<sequence length="350" mass="38097">MSGQPFHLRYVKEITGTFVVLAALIALLGLFLMAGAQRWFAPVEKITVMLPADGSHGLREDAEVQILGAVAGKVRRISIGTDGRMKARVHLDPDFLPFVRSDSRAIIRRKLALVPAVYLELTRGSGPPLPAKHPRLQAEAEKDLKTVATEILTQVEQATLPTFREYAQLAAELRDPQGPLQQLLQRLTRIAADLESGEGALPRLLRDPALAGELEGTLVGANATLGDLRRTLRSAEATSGKLAMMTDNVNRQLESLPQLLALTGEVLRDTRQVMEGLRQATDRLPEISRGIGREVDALPGLLLQATLTLEEIETLVLALQKHWLVRGYVEPAAPPGRIPPQRIPAAEGAP</sequence>
<evidence type="ECO:0000313" key="4">
    <source>
        <dbReference type="Proteomes" id="UP001319827"/>
    </source>
</evidence>
<dbReference type="Pfam" id="PF02470">
    <property type="entry name" value="MlaD"/>
    <property type="match status" value="1"/>
</dbReference>
<dbReference type="PANTHER" id="PTHR33371">
    <property type="entry name" value="INTERMEMBRANE PHOSPHOLIPID TRANSPORT SYSTEM BINDING PROTEIN MLAD-RELATED"/>
    <property type="match status" value="1"/>
</dbReference>
<evidence type="ECO:0000313" key="3">
    <source>
        <dbReference type="EMBL" id="BCR03843.1"/>
    </source>
</evidence>
<keyword evidence="1" id="KW-0472">Membrane</keyword>
<evidence type="ECO:0000256" key="1">
    <source>
        <dbReference type="SAM" id="Phobius"/>
    </source>
</evidence>
<feature type="transmembrane region" description="Helical" evidence="1">
    <location>
        <begin position="14"/>
        <end position="36"/>
    </location>
</feature>